<dbReference type="AlphaFoldDB" id="Q88J94"/>
<dbReference type="PATRIC" id="fig|160488.4.peg.2921"/>
<dbReference type="NCBIfam" id="TIGR04022">
    <property type="entry name" value="sulfur_SfnB"/>
    <property type="match status" value="1"/>
</dbReference>
<dbReference type="SUPFAM" id="SSF56645">
    <property type="entry name" value="Acyl-CoA dehydrogenase NM domain-like"/>
    <property type="match status" value="1"/>
</dbReference>
<evidence type="ECO:0000256" key="1">
    <source>
        <dbReference type="ARBA" id="ARBA00023002"/>
    </source>
</evidence>
<sequence length="414" mass="45298">MEQQMTQSQPADLREQVSSAPRRPAQIIRSDAEAIEVAQRLAEDFAREAAWRDRERRLPWEELERFSESGLWAISVPKAHGGAGVSYVTLSEVIATISAADSSLGQLPQNHFGVLSNLGLTGSEAQKHRYYAKVLQGYRFGNAFSEARSQYVTTFQTQIRFDGDSAVLDGEKAYCTGALFAHIVPVAGVDEEGRPHIAFVPRDAAGLTVIDSWDGFGQRTTASGQVRIEGVRVPASDVIPAWKAYDQPTADGPISQIIQAAVDTGIARGAFAETLRVARQARPWVDSGLQHGWQDPLGQALIGELAWRLQAAEAILQRAAEAVDRAVAEPSEEHVAEASVVVGQAKVLSTEISLEASSRLLELGGTRSVSASQGLDRFWRNARTHTLHDPVRWKYHLVGNQLLNGIKPQRHSWN</sequence>
<dbReference type="OrthoDB" id="6502068at2"/>
<dbReference type="Gene3D" id="1.10.540.10">
    <property type="entry name" value="Acyl-CoA dehydrogenase/oxidase, N-terminal domain"/>
    <property type="match status" value="1"/>
</dbReference>
<dbReference type="eggNOG" id="COG1960">
    <property type="taxonomic scope" value="Bacteria"/>
</dbReference>
<evidence type="ECO:0000259" key="4">
    <source>
        <dbReference type="Pfam" id="PF02771"/>
    </source>
</evidence>
<dbReference type="Pfam" id="PF02771">
    <property type="entry name" value="Acyl-CoA_dh_N"/>
    <property type="match status" value="1"/>
</dbReference>
<dbReference type="PIRSF" id="PIRSF016578">
    <property type="entry name" value="HsaA"/>
    <property type="match status" value="1"/>
</dbReference>
<dbReference type="PhylomeDB" id="Q88J94"/>
<keyword evidence="1" id="KW-0560">Oxidoreductase</keyword>
<dbReference type="KEGG" id="ppu:PP_2755"/>
<evidence type="ECO:0000313" key="6">
    <source>
        <dbReference type="EMBL" id="AAN68363.1"/>
    </source>
</evidence>
<dbReference type="EMBL" id="AE015451">
    <property type="protein sequence ID" value="AAN68363.1"/>
    <property type="molecule type" value="Genomic_DNA"/>
</dbReference>
<feature type="region of interest" description="Disordered" evidence="3">
    <location>
        <begin position="1"/>
        <end position="25"/>
    </location>
</feature>
<dbReference type="STRING" id="160488.PP_2755"/>
<dbReference type="GO" id="GO:0016712">
    <property type="term" value="F:oxidoreductase activity, acting on paired donors, with incorporation or reduction of molecular oxygen, reduced flavin or flavoprotein as one donor, and incorporation of one atom of oxygen"/>
    <property type="evidence" value="ECO:0007669"/>
    <property type="project" value="TreeGrafter"/>
</dbReference>
<dbReference type="PaxDb" id="160488-PP_2755"/>
<accession>Q88J94</accession>
<dbReference type="GO" id="GO:0033539">
    <property type="term" value="P:fatty acid beta-oxidation using acyl-CoA dehydrogenase"/>
    <property type="evidence" value="ECO:0007669"/>
    <property type="project" value="TreeGrafter"/>
</dbReference>
<dbReference type="Gene3D" id="1.20.140.10">
    <property type="entry name" value="Butyryl-CoA Dehydrogenase, subunit A, domain 3"/>
    <property type="match status" value="1"/>
</dbReference>
<dbReference type="InterPro" id="IPR013786">
    <property type="entry name" value="AcylCoA_DH/ox_N"/>
</dbReference>
<evidence type="ECO:0000256" key="3">
    <source>
        <dbReference type="SAM" id="MobiDB-lite"/>
    </source>
</evidence>
<dbReference type="InterPro" id="IPR037069">
    <property type="entry name" value="AcylCoA_DH/ox_N_sf"/>
</dbReference>
<organism evidence="6 7">
    <name type="scientific">Pseudomonas putida (strain ATCC 47054 / DSM 6125 / CFBP 8728 / NCIMB 11950 / KT2440)</name>
    <dbReference type="NCBI Taxonomy" id="160488"/>
    <lineage>
        <taxon>Bacteria</taxon>
        <taxon>Pseudomonadati</taxon>
        <taxon>Pseudomonadota</taxon>
        <taxon>Gammaproteobacteria</taxon>
        <taxon>Pseudomonadales</taxon>
        <taxon>Pseudomonadaceae</taxon>
        <taxon>Pseudomonas</taxon>
    </lineage>
</organism>
<dbReference type="InterPro" id="IPR009100">
    <property type="entry name" value="AcylCoA_DH/oxidase_NM_dom_sf"/>
</dbReference>
<feature type="compositionally biased region" description="Polar residues" evidence="3">
    <location>
        <begin position="1"/>
        <end position="10"/>
    </location>
</feature>
<dbReference type="GO" id="GO:0003995">
    <property type="term" value="F:acyl-CoA dehydrogenase activity"/>
    <property type="evidence" value="ECO:0007669"/>
    <property type="project" value="TreeGrafter"/>
</dbReference>
<reference evidence="6 7" key="1">
    <citation type="journal article" date="2002" name="Environ. Microbiol.">
        <title>Complete genome sequence and comparative analysis of the metabolically versatile Pseudomonas putida KT2440.</title>
        <authorList>
            <person name="Nelson K.E."/>
            <person name="Weinel C."/>
            <person name="Paulsen I.T."/>
            <person name="Dodson R.J."/>
            <person name="Hilbert H."/>
            <person name="Martins dos Santos V.A."/>
            <person name="Fouts D.E."/>
            <person name="Gill S.R."/>
            <person name="Pop M."/>
            <person name="Holmes M."/>
            <person name="Brinkac L."/>
            <person name="Beanan M."/>
            <person name="DeBoy R.T."/>
            <person name="Daugherty S."/>
            <person name="Kolonay J."/>
            <person name="Madupu R."/>
            <person name="Nelson W."/>
            <person name="White O."/>
            <person name="Peterson J."/>
            <person name="Khouri H."/>
            <person name="Hance I."/>
            <person name="Chris Lee P."/>
            <person name="Holtzapple E."/>
            <person name="Scanlan D."/>
            <person name="Tran K."/>
            <person name="Moazzez A."/>
            <person name="Utterback T."/>
            <person name="Rizzo M."/>
            <person name="Lee K."/>
            <person name="Kosack D."/>
            <person name="Moestl D."/>
            <person name="Wedler H."/>
            <person name="Lauber J."/>
            <person name="Stjepandic D."/>
            <person name="Hoheisel J."/>
            <person name="Straetz M."/>
            <person name="Heim S."/>
            <person name="Kiewitz C."/>
            <person name="Eisen J.A."/>
            <person name="Timmis K.N."/>
            <person name="Dusterhoft A."/>
            <person name="Tummler B."/>
            <person name="Fraser C.M."/>
        </authorList>
    </citation>
    <scope>NUCLEOTIDE SEQUENCE [LARGE SCALE GENOMIC DNA]</scope>
    <source>
        <strain evidence="7">ATCC 47054 / DSM 6125 / CFBP 8728 / NCIMB 11950 / KT2440</strain>
    </source>
</reference>
<comment type="similarity">
    <text evidence="2">Belongs to the HpaH/HsaA monooxygenase family.</text>
</comment>
<reference evidence="6 7" key="2">
    <citation type="journal article" date="2016" name="Environ. Microbiol.">
        <title>The revisited genome of Pseudomonas putida KT2440 enlightens its value as a robust metabolic chassis.</title>
        <authorList>
            <person name="Belda E."/>
            <person name="van Heck R.G."/>
            <person name="Lopez-Sanchez M.J."/>
            <person name="Cruveiller S."/>
            <person name="Barbe V."/>
            <person name="Fraser C."/>
            <person name="Klenk H.P."/>
            <person name="Petersen J."/>
            <person name="Morgat A."/>
            <person name="Nikel P.I."/>
            <person name="Vallenet D."/>
            <person name="Rouy Z."/>
            <person name="Sekowska A."/>
            <person name="Martins Dos Santos V.A."/>
            <person name="de Lorenzo V."/>
            <person name="Danchin A."/>
            <person name="Medigue C."/>
        </authorList>
    </citation>
    <scope>NUCLEOTIDE SEQUENCE [LARGE SCALE GENOMIC DNA]</scope>
    <source>
        <strain evidence="7">ATCC 47054 / DSM 6125 / CFBP 8728 / NCIMB 11950 / KT2440</strain>
    </source>
</reference>
<name>Q88J94_PSEPK</name>
<dbReference type="PANTHER" id="PTHR48083">
    <property type="entry name" value="MEDIUM-CHAIN SPECIFIC ACYL-COA DEHYDROGENASE, MITOCHONDRIAL-RELATED"/>
    <property type="match status" value="1"/>
</dbReference>
<dbReference type="GO" id="GO:0050660">
    <property type="term" value="F:flavin adenine dinucleotide binding"/>
    <property type="evidence" value="ECO:0007669"/>
    <property type="project" value="InterPro"/>
</dbReference>
<dbReference type="HOGENOM" id="CLU_018204_10_0_6"/>
<dbReference type="Proteomes" id="UP000000556">
    <property type="component" value="Chromosome"/>
</dbReference>
<dbReference type="SUPFAM" id="SSF47203">
    <property type="entry name" value="Acyl-CoA dehydrogenase C-terminal domain-like"/>
    <property type="match status" value="1"/>
</dbReference>
<dbReference type="Pfam" id="PF08028">
    <property type="entry name" value="Acyl-CoA_dh_2"/>
    <property type="match status" value="1"/>
</dbReference>
<protein>
    <submittedName>
        <fullName evidence="6">Sulfur acquisition oxidoreductase, SfnB family</fullName>
    </submittedName>
</protein>
<dbReference type="PANTHER" id="PTHR48083:SF19">
    <property type="entry name" value="FLAVIN-DEPENDENT MONOOXYGENASE, OXYGENASE SUBUNIT HSAA"/>
    <property type="match status" value="1"/>
</dbReference>
<dbReference type="GO" id="GO:0005737">
    <property type="term" value="C:cytoplasm"/>
    <property type="evidence" value="ECO:0007669"/>
    <property type="project" value="TreeGrafter"/>
</dbReference>
<dbReference type="BioCyc" id="PPUT160488:G1G01-2936-MONOMER"/>
<dbReference type="InterPro" id="IPR023922">
    <property type="entry name" value="S04_starv_induced_SfnB"/>
</dbReference>
<evidence type="ECO:0000256" key="2">
    <source>
        <dbReference type="ARBA" id="ARBA00049661"/>
    </source>
</evidence>
<dbReference type="InterPro" id="IPR036250">
    <property type="entry name" value="AcylCo_DH-like_C"/>
</dbReference>
<gene>
    <name evidence="6" type="primary">sfnB</name>
    <name evidence="6" type="ordered locus">PP_2755</name>
</gene>
<evidence type="ECO:0000313" key="7">
    <source>
        <dbReference type="Proteomes" id="UP000000556"/>
    </source>
</evidence>
<feature type="domain" description="Acyl-CoA dehydrogenase/oxidase N-terminal" evidence="4">
    <location>
        <begin position="38"/>
        <end position="137"/>
    </location>
</feature>
<dbReference type="InterPro" id="IPR046373">
    <property type="entry name" value="Acyl-CoA_Oxase/DH_mid-dom_sf"/>
</dbReference>
<keyword evidence="7" id="KW-1185">Reference proteome</keyword>
<dbReference type="InterPro" id="IPR050741">
    <property type="entry name" value="Acyl-CoA_dehydrogenase"/>
</dbReference>
<feature type="domain" description="Acyl-CoA dehydrogenase C-terminal" evidence="5">
    <location>
        <begin position="257"/>
        <end position="389"/>
    </location>
</feature>
<evidence type="ECO:0000259" key="5">
    <source>
        <dbReference type="Pfam" id="PF08028"/>
    </source>
</evidence>
<dbReference type="Gene3D" id="2.40.110.10">
    <property type="entry name" value="Butyryl-CoA Dehydrogenase, subunit A, domain 2"/>
    <property type="match status" value="1"/>
</dbReference>
<proteinExistence type="inferred from homology"/>
<dbReference type="InterPro" id="IPR013107">
    <property type="entry name" value="Acyl-CoA_DH_C"/>
</dbReference>